<dbReference type="GO" id="GO:0009435">
    <property type="term" value="P:NAD+ biosynthetic process"/>
    <property type="evidence" value="ECO:0007669"/>
    <property type="project" value="UniProtKB-UniRule"/>
</dbReference>
<organism evidence="12 13">
    <name type="scientific">Veillonella montpellierensis DNF00314</name>
    <dbReference type="NCBI Taxonomy" id="1401067"/>
    <lineage>
        <taxon>Bacteria</taxon>
        <taxon>Bacillati</taxon>
        <taxon>Bacillota</taxon>
        <taxon>Negativicutes</taxon>
        <taxon>Veillonellales</taxon>
        <taxon>Veillonellaceae</taxon>
        <taxon>Veillonella</taxon>
    </lineage>
</organism>
<dbReference type="NCBIfam" id="TIGR00482">
    <property type="entry name" value="nicotinate (nicotinamide) nucleotide adenylyltransferase"/>
    <property type="match status" value="1"/>
</dbReference>
<evidence type="ECO:0000259" key="11">
    <source>
        <dbReference type="Pfam" id="PF01467"/>
    </source>
</evidence>
<evidence type="ECO:0000256" key="9">
    <source>
        <dbReference type="ARBA" id="ARBA00048721"/>
    </source>
</evidence>
<dbReference type="GO" id="GO:0005524">
    <property type="term" value="F:ATP binding"/>
    <property type="evidence" value="ECO:0007669"/>
    <property type="project" value="UniProtKB-KW"/>
</dbReference>
<dbReference type="InterPro" id="IPR014729">
    <property type="entry name" value="Rossmann-like_a/b/a_fold"/>
</dbReference>
<comment type="catalytic activity">
    <reaction evidence="9 10">
        <text>nicotinate beta-D-ribonucleotide + ATP + H(+) = deamido-NAD(+) + diphosphate</text>
        <dbReference type="Rhea" id="RHEA:22860"/>
        <dbReference type="ChEBI" id="CHEBI:15378"/>
        <dbReference type="ChEBI" id="CHEBI:30616"/>
        <dbReference type="ChEBI" id="CHEBI:33019"/>
        <dbReference type="ChEBI" id="CHEBI:57502"/>
        <dbReference type="ChEBI" id="CHEBI:58437"/>
        <dbReference type="EC" id="2.7.7.18"/>
    </reaction>
</comment>
<proteinExistence type="inferred from homology"/>
<dbReference type="NCBIfam" id="NF000840">
    <property type="entry name" value="PRK00071.1-3"/>
    <property type="match status" value="1"/>
</dbReference>
<evidence type="ECO:0000256" key="8">
    <source>
        <dbReference type="ARBA" id="ARBA00023027"/>
    </source>
</evidence>
<protein>
    <recommendedName>
        <fullName evidence="10">Probable nicotinate-nucleotide adenylyltransferase</fullName>
        <ecNumber evidence="10">2.7.7.18</ecNumber>
    </recommendedName>
    <alternativeName>
        <fullName evidence="10">Deamido-NAD(+) diphosphorylase</fullName>
    </alternativeName>
    <alternativeName>
        <fullName evidence="10">Deamido-NAD(+) pyrophosphorylase</fullName>
    </alternativeName>
    <alternativeName>
        <fullName evidence="10">Nicotinate mononucleotide adenylyltransferase</fullName>
        <shortName evidence="10">NaMN adenylyltransferase</shortName>
    </alternativeName>
</protein>
<dbReference type="GO" id="GO:0004515">
    <property type="term" value="F:nicotinate-nucleotide adenylyltransferase activity"/>
    <property type="evidence" value="ECO:0007669"/>
    <property type="project" value="UniProtKB-UniRule"/>
</dbReference>
<name>A0A096AHJ0_9FIRM</name>
<dbReference type="InterPro" id="IPR004821">
    <property type="entry name" value="Cyt_trans-like"/>
</dbReference>
<evidence type="ECO:0000256" key="7">
    <source>
        <dbReference type="ARBA" id="ARBA00022840"/>
    </source>
</evidence>
<dbReference type="EMBL" id="JRNT01000033">
    <property type="protein sequence ID" value="KGF46603.1"/>
    <property type="molecule type" value="Genomic_DNA"/>
</dbReference>
<dbReference type="NCBIfam" id="TIGR00125">
    <property type="entry name" value="cyt_tran_rel"/>
    <property type="match status" value="1"/>
</dbReference>
<dbReference type="AlphaFoldDB" id="A0A096AHJ0"/>
<dbReference type="EC" id="2.7.7.18" evidence="10"/>
<dbReference type="Proteomes" id="UP000029628">
    <property type="component" value="Unassembled WGS sequence"/>
</dbReference>
<evidence type="ECO:0000256" key="3">
    <source>
        <dbReference type="ARBA" id="ARBA00022642"/>
    </source>
</evidence>
<evidence type="ECO:0000256" key="5">
    <source>
        <dbReference type="ARBA" id="ARBA00022695"/>
    </source>
</evidence>
<sequence>MDEHRRIGVFGGTFNPIHMGHLMIAEFATEAFGLETTIFVPTGSPPHKDVAIVSAADRYQMTALAILDNPRFTISDIEIQRSGVSYTVDTIRELKKQYPKGTEFYFICGTDSIQDLPNWKFNRELLEQAYFIGATRPDGSDFIGNIIDYFGALGKEKIHLLEVPELALSATVLRERLKAGQSVRYIVPDVVIRYIEEHSLYSGNLQIEYFL</sequence>
<dbReference type="PANTHER" id="PTHR39321:SF3">
    <property type="entry name" value="PHOSPHOPANTETHEINE ADENYLYLTRANSFERASE"/>
    <property type="match status" value="1"/>
</dbReference>
<dbReference type="PANTHER" id="PTHR39321">
    <property type="entry name" value="NICOTINATE-NUCLEOTIDE ADENYLYLTRANSFERASE-RELATED"/>
    <property type="match status" value="1"/>
</dbReference>
<keyword evidence="3 10" id="KW-0662">Pyridine nucleotide biosynthesis</keyword>
<keyword evidence="5 10" id="KW-0548">Nucleotidyltransferase</keyword>
<comment type="caution">
    <text evidence="12">The sequence shown here is derived from an EMBL/GenBank/DDBJ whole genome shotgun (WGS) entry which is preliminary data.</text>
</comment>
<dbReference type="CDD" id="cd02165">
    <property type="entry name" value="NMNAT"/>
    <property type="match status" value="1"/>
</dbReference>
<reference evidence="12 13" key="1">
    <citation type="submission" date="2014-07" db="EMBL/GenBank/DDBJ databases">
        <authorList>
            <person name="McCorrison J."/>
            <person name="Sanka R."/>
            <person name="Torralba M."/>
            <person name="Gillis M."/>
            <person name="Haft D.H."/>
            <person name="Methe B."/>
            <person name="Sutton G."/>
            <person name="Nelson K.E."/>
        </authorList>
    </citation>
    <scope>NUCLEOTIDE SEQUENCE [LARGE SCALE GENOMIC DNA]</scope>
    <source>
        <strain evidence="12 13">DNF00314</strain>
    </source>
</reference>
<evidence type="ECO:0000256" key="6">
    <source>
        <dbReference type="ARBA" id="ARBA00022741"/>
    </source>
</evidence>
<evidence type="ECO:0000256" key="4">
    <source>
        <dbReference type="ARBA" id="ARBA00022679"/>
    </source>
</evidence>
<keyword evidence="4 10" id="KW-0808">Transferase</keyword>
<keyword evidence="13" id="KW-1185">Reference proteome</keyword>
<dbReference type="SUPFAM" id="SSF52374">
    <property type="entry name" value="Nucleotidylyl transferase"/>
    <property type="match status" value="1"/>
</dbReference>
<dbReference type="Gene3D" id="3.40.50.620">
    <property type="entry name" value="HUPs"/>
    <property type="match status" value="1"/>
</dbReference>
<dbReference type="InterPro" id="IPR005248">
    <property type="entry name" value="NadD/NMNAT"/>
</dbReference>
<comment type="similarity">
    <text evidence="10">Belongs to the NadD family.</text>
</comment>
<evidence type="ECO:0000256" key="10">
    <source>
        <dbReference type="HAMAP-Rule" id="MF_00244"/>
    </source>
</evidence>
<dbReference type="UniPathway" id="UPA00253">
    <property type="reaction ID" value="UER00332"/>
</dbReference>
<comment type="function">
    <text evidence="1 10">Catalyzes the reversible adenylation of nicotinate mononucleotide (NaMN) to nicotinic acid adenine dinucleotide (NaAD).</text>
</comment>
<dbReference type="HAMAP" id="MF_00244">
    <property type="entry name" value="NaMN_adenylyltr"/>
    <property type="match status" value="1"/>
</dbReference>
<dbReference type="Pfam" id="PF01467">
    <property type="entry name" value="CTP_transf_like"/>
    <property type="match status" value="1"/>
</dbReference>
<keyword evidence="8 10" id="KW-0520">NAD</keyword>
<accession>A0A096AHJ0</accession>
<evidence type="ECO:0000256" key="2">
    <source>
        <dbReference type="ARBA" id="ARBA00005019"/>
    </source>
</evidence>
<evidence type="ECO:0000256" key="1">
    <source>
        <dbReference type="ARBA" id="ARBA00002324"/>
    </source>
</evidence>
<keyword evidence="7 10" id="KW-0067">ATP-binding</keyword>
<keyword evidence="6 10" id="KW-0547">Nucleotide-binding</keyword>
<comment type="pathway">
    <text evidence="2 10">Cofactor biosynthesis; NAD(+) biosynthesis; deamido-NAD(+) from nicotinate D-ribonucleotide: step 1/1.</text>
</comment>
<feature type="domain" description="Cytidyltransferase-like" evidence="11">
    <location>
        <begin position="9"/>
        <end position="176"/>
    </location>
</feature>
<evidence type="ECO:0000313" key="12">
    <source>
        <dbReference type="EMBL" id="KGF46603.1"/>
    </source>
</evidence>
<gene>
    <name evidence="10" type="primary">nadD</name>
    <name evidence="12" type="ORF">HMPREF0872_07760</name>
</gene>
<evidence type="ECO:0000313" key="13">
    <source>
        <dbReference type="Proteomes" id="UP000029628"/>
    </source>
</evidence>
<dbReference type="eggNOG" id="COG1057">
    <property type="taxonomic scope" value="Bacteria"/>
</dbReference>